<dbReference type="EMBL" id="JANAKD010000293">
    <property type="protein sequence ID" value="KAJ3495325.1"/>
    <property type="molecule type" value="Genomic_DNA"/>
</dbReference>
<name>A0ACC1QXY9_9HYPO</name>
<evidence type="ECO:0000313" key="2">
    <source>
        <dbReference type="Proteomes" id="UP001148737"/>
    </source>
</evidence>
<keyword evidence="2" id="KW-1185">Reference proteome</keyword>
<organism evidence="1 2">
    <name type="scientific">Lecanicillium saksenae</name>
    <dbReference type="NCBI Taxonomy" id="468837"/>
    <lineage>
        <taxon>Eukaryota</taxon>
        <taxon>Fungi</taxon>
        <taxon>Dikarya</taxon>
        <taxon>Ascomycota</taxon>
        <taxon>Pezizomycotina</taxon>
        <taxon>Sordariomycetes</taxon>
        <taxon>Hypocreomycetidae</taxon>
        <taxon>Hypocreales</taxon>
        <taxon>Cordycipitaceae</taxon>
        <taxon>Lecanicillium</taxon>
    </lineage>
</organism>
<reference evidence="1" key="1">
    <citation type="submission" date="2022-07" db="EMBL/GenBank/DDBJ databases">
        <title>Genome Sequence of Lecanicillium saksenae.</title>
        <authorList>
            <person name="Buettner E."/>
        </authorList>
    </citation>
    <scope>NUCLEOTIDE SEQUENCE</scope>
    <source>
        <strain evidence="1">VT-O1</strain>
    </source>
</reference>
<accession>A0ACC1QXY9</accession>
<evidence type="ECO:0000313" key="1">
    <source>
        <dbReference type="EMBL" id="KAJ3495325.1"/>
    </source>
</evidence>
<proteinExistence type="predicted"/>
<protein>
    <submittedName>
        <fullName evidence="1">Uncharacterized protein</fullName>
    </submittedName>
</protein>
<gene>
    <name evidence="1" type="ORF">NLG97_g3484</name>
</gene>
<dbReference type="Proteomes" id="UP001148737">
    <property type="component" value="Unassembled WGS sequence"/>
</dbReference>
<comment type="caution">
    <text evidence="1">The sequence shown here is derived from an EMBL/GenBank/DDBJ whole genome shotgun (WGS) entry which is preliminary data.</text>
</comment>
<sequence>MGKDSHRKRSQSEAPSRSRSHNSGSSSRQSPSVSYSRGHYTPSRLSQVTNAGDLSDVETQTEALRNFSFSQSQSAEASNVPLTFDTLSAWLLQGGDLDSVDDSVLESLLSQYIGKKGERSKRTRYTPPKVVPPPAPVLDEIEEAEEEDGGVSLHEPPSSTARKKDKGKGKAR</sequence>